<gene>
    <name evidence="1" type="ORF">LTR16_004076</name>
</gene>
<accession>A0ABR0LXL0</accession>
<sequence length="292" mass="30692">MPNAKQVERMSALQIPSLAAKPTVPLKSPAKKQKRFVSTSALFTQKHNALPKPAATRFTSIKATRPAGITKTAPGAGRGSTLKKAAVTSRKQATTSYREGVASSGTEAIAIAHSNLQARLADPASQDSQSLVSATGPGSAALRAAVAKQLRQLSAPLTDELLKISNTSADGTTTETSCRLGASIATFQARVLKEEKTLKVLKKQWAAVQHEILALGIEVLGPGWFTDTFGADNSAAITTAAQSCGSVAESTQSLQALELETRAKTAALKEEIEITGEGMLEKLERGERELDT</sequence>
<dbReference type="Proteomes" id="UP001357485">
    <property type="component" value="Unassembled WGS sequence"/>
</dbReference>
<evidence type="ECO:0000313" key="2">
    <source>
        <dbReference type="Proteomes" id="UP001357485"/>
    </source>
</evidence>
<name>A0ABR0LXL0_9PEZI</name>
<dbReference type="EMBL" id="JAVRRA010008705">
    <property type="protein sequence ID" value="KAK5256070.1"/>
    <property type="molecule type" value="Genomic_DNA"/>
</dbReference>
<comment type="caution">
    <text evidence="1">The sequence shown here is derived from an EMBL/GenBank/DDBJ whole genome shotgun (WGS) entry which is preliminary data.</text>
</comment>
<evidence type="ECO:0000313" key="1">
    <source>
        <dbReference type="EMBL" id="KAK5256070.1"/>
    </source>
</evidence>
<protein>
    <submittedName>
        <fullName evidence="1">Uncharacterized protein</fullName>
    </submittedName>
</protein>
<proteinExistence type="predicted"/>
<organism evidence="1 2">
    <name type="scientific">Cryomyces antarcticus</name>
    <dbReference type="NCBI Taxonomy" id="329879"/>
    <lineage>
        <taxon>Eukaryota</taxon>
        <taxon>Fungi</taxon>
        <taxon>Dikarya</taxon>
        <taxon>Ascomycota</taxon>
        <taxon>Pezizomycotina</taxon>
        <taxon>Dothideomycetes</taxon>
        <taxon>Dothideomycetes incertae sedis</taxon>
        <taxon>Cryomyces</taxon>
    </lineage>
</organism>
<keyword evidence="2" id="KW-1185">Reference proteome</keyword>
<reference evidence="1 2" key="1">
    <citation type="submission" date="2023-08" db="EMBL/GenBank/DDBJ databases">
        <title>Black Yeasts Isolated from many extreme environments.</title>
        <authorList>
            <person name="Coleine C."/>
            <person name="Stajich J.E."/>
            <person name="Selbmann L."/>
        </authorList>
    </citation>
    <scope>NUCLEOTIDE SEQUENCE [LARGE SCALE GENOMIC DNA]</scope>
    <source>
        <strain evidence="1 2">CCFEE 536</strain>
    </source>
</reference>